<comment type="caution">
    <text evidence="1">The sequence shown here is derived from an EMBL/GenBank/DDBJ whole genome shotgun (WGS) entry which is preliminary data.</text>
</comment>
<sequence>MRCPPITYRSVHQANTSVIVFSGPQKFGQSRSITLSVSRKNVKLLIHFKIVFVATGLLKIPQITGNFFYHNALSTKNFLLLLLCLHFPECYQ</sequence>
<evidence type="ECO:0000313" key="2">
    <source>
        <dbReference type="Proteomes" id="UP001181693"/>
    </source>
</evidence>
<protein>
    <submittedName>
        <fullName evidence="1">Uncharacterized protein</fullName>
    </submittedName>
</protein>
<reference evidence="1" key="1">
    <citation type="thesis" date="2020" institute="ProQuest LLC" country="789 East Eisenhower Parkway, Ann Arbor, MI, USA">
        <title>Comparative Genomics and Chromosome Evolution.</title>
        <authorList>
            <person name="Mudd A.B."/>
        </authorList>
    </citation>
    <scope>NUCLEOTIDE SEQUENCE</scope>
    <source>
        <strain evidence="1">1538</strain>
        <tissue evidence="1">Blood</tissue>
    </source>
</reference>
<organism evidence="1 2">
    <name type="scientific">Pyxicephalus adspersus</name>
    <name type="common">African bullfrog</name>
    <dbReference type="NCBI Taxonomy" id="30357"/>
    <lineage>
        <taxon>Eukaryota</taxon>
        <taxon>Metazoa</taxon>
        <taxon>Chordata</taxon>
        <taxon>Craniata</taxon>
        <taxon>Vertebrata</taxon>
        <taxon>Euteleostomi</taxon>
        <taxon>Amphibia</taxon>
        <taxon>Batrachia</taxon>
        <taxon>Anura</taxon>
        <taxon>Neobatrachia</taxon>
        <taxon>Ranoidea</taxon>
        <taxon>Pyxicephalidae</taxon>
        <taxon>Pyxicephalinae</taxon>
        <taxon>Pyxicephalus</taxon>
    </lineage>
</organism>
<dbReference type="Proteomes" id="UP001181693">
    <property type="component" value="Unassembled WGS sequence"/>
</dbReference>
<accession>A0AAV3AH86</accession>
<proteinExistence type="predicted"/>
<dbReference type="EMBL" id="DYDO01000004">
    <property type="protein sequence ID" value="DBA27115.1"/>
    <property type="molecule type" value="Genomic_DNA"/>
</dbReference>
<dbReference type="AlphaFoldDB" id="A0AAV3AH86"/>
<gene>
    <name evidence="1" type="ORF">GDO54_011291</name>
</gene>
<name>A0AAV3AH86_PYXAD</name>
<keyword evidence="2" id="KW-1185">Reference proteome</keyword>
<evidence type="ECO:0000313" key="1">
    <source>
        <dbReference type="EMBL" id="DBA27115.1"/>
    </source>
</evidence>